<reference evidence="6 7" key="2">
    <citation type="journal article" date="2017" name="Sci. Rep.">
        <title>Ant-infecting Ophiocordyceps genomes reveal a high diversity of potential behavioral manipulation genes and a possible major role for enterotoxins.</title>
        <authorList>
            <person name="de Bekker C."/>
            <person name="Ohm R.A."/>
            <person name="Evans H.C."/>
            <person name="Brachmann A."/>
            <person name="Hughes D.P."/>
        </authorList>
    </citation>
    <scope>NUCLEOTIDE SEQUENCE [LARGE SCALE GENOMIC DNA]</scope>
    <source>
        <strain evidence="6 7">SC16a</strain>
    </source>
</reference>
<organism evidence="6 7">
    <name type="scientific">Ophiocordyceps unilateralis</name>
    <name type="common">Zombie-ant fungus</name>
    <name type="synonym">Torrubia unilateralis</name>
    <dbReference type="NCBI Taxonomy" id="268505"/>
    <lineage>
        <taxon>Eukaryota</taxon>
        <taxon>Fungi</taxon>
        <taxon>Dikarya</taxon>
        <taxon>Ascomycota</taxon>
        <taxon>Pezizomycotina</taxon>
        <taxon>Sordariomycetes</taxon>
        <taxon>Hypocreomycetidae</taxon>
        <taxon>Hypocreales</taxon>
        <taxon>Ophiocordycipitaceae</taxon>
        <taxon>Ophiocordyceps</taxon>
    </lineage>
</organism>
<comment type="caution">
    <text evidence="6">The sequence shown here is derived from an EMBL/GenBank/DDBJ whole genome shotgun (WGS) entry which is preliminary data.</text>
</comment>
<keyword evidence="4" id="KW-1015">Disulfide bond</keyword>
<keyword evidence="2 5" id="KW-0732">Signal</keyword>
<evidence type="ECO:0000256" key="5">
    <source>
        <dbReference type="SAM" id="SignalP"/>
    </source>
</evidence>
<dbReference type="AlphaFoldDB" id="A0A2A9PE74"/>
<dbReference type="Proteomes" id="UP000037136">
    <property type="component" value="Unassembled WGS sequence"/>
</dbReference>
<reference evidence="6 7" key="1">
    <citation type="journal article" date="2015" name="BMC Genomics">
        <title>Gene expression during zombie ant biting behavior reflects the complexity underlying fungal parasitic behavioral manipulation.</title>
        <authorList>
            <person name="de Bekker C."/>
            <person name="Ohm R.A."/>
            <person name="Loreto R.G."/>
            <person name="Sebastian A."/>
            <person name="Albert I."/>
            <person name="Merrow M."/>
            <person name="Brachmann A."/>
            <person name="Hughes D.P."/>
        </authorList>
    </citation>
    <scope>NUCLEOTIDE SEQUENCE [LARGE SCALE GENOMIC DNA]</scope>
    <source>
        <strain evidence="6 7">SC16a</strain>
    </source>
</reference>
<dbReference type="SUPFAM" id="SSF56399">
    <property type="entry name" value="ADP-ribosylation"/>
    <property type="match status" value="1"/>
</dbReference>
<dbReference type="GO" id="GO:0090729">
    <property type="term" value="F:toxin activity"/>
    <property type="evidence" value="ECO:0007669"/>
    <property type="project" value="UniProtKB-KW"/>
</dbReference>
<keyword evidence="1" id="KW-0800">Toxin</keyword>
<dbReference type="Gene3D" id="3.90.210.10">
    <property type="entry name" value="Heat-Labile Enterotoxin, subunit A"/>
    <property type="match status" value="1"/>
</dbReference>
<evidence type="ECO:0000313" key="6">
    <source>
        <dbReference type="EMBL" id="PFH59212.1"/>
    </source>
</evidence>
<gene>
    <name evidence="6" type="ORF">XA68_12643</name>
</gene>
<keyword evidence="7" id="KW-1185">Reference proteome</keyword>
<evidence type="ECO:0000256" key="3">
    <source>
        <dbReference type="ARBA" id="ARBA00023026"/>
    </source>
</evidence>
<dbReference type="InterPro" id="IPR001144">
    <property type="entry name" value="Enterotoxin_A"/>
</dbReference>
<dbReference type="EMBL" id="LAZP02000216">
    <property type="protein sequence ID" value="PFH59212.1"/>
    <property type="molecule type" value="Genomic_DNA"/>
</dbReference>
<accession>A0A2A9PE74</accession>
<dbReference type="Pfam" id="PF01375">
    <property type="entry name" value="Enterotoxin_a"/>
    <property type="match status" value="1"/>
</dbReference>
<dbReference type="OrthoDB" id="4925061at2759"/>
<evidence type="ECO:0000256" key="1">
    <source>
        <dbReference type="ARBA" id="ARBA00022656"/>
    </source>
</evidence>
<dbReference type="STRING" id="268505.A0A2A9PE74"/>
<evidence type="ECO:0000313" key="7">
    <source>
        <dbReference type="Proteomes" id="UP000037136"/>
    </source>
</evidence>
<protein>
    <submittedName>
        <fullName evidence="6">Enterotoxin</fullName>
    </submittedName>
</protein>
<evidence type="ECO:0000256" key="4">
    <source>
        <dbReference type="ARBA" id="ARBA00023157"/>
    </source>
</evidence>
<feature type="signal peptide" evidence="5">
    <location>
        <begin position="1"/>
        <end position="20"/>
    </location>
</feature>
<feature type="chain" id="PRO_5013242118" evidence="5">
    <location>
        <begin position="21"/>
        <end position="380"/>
    </location>
</feature>
<evidence type="ECO:0000256" key="2">
    <source>
        <dbReference type="ARBA" id="ARBA00022729"/>
    </source>
</evidence>
<keyword evidence="3" id="KW-0843">Virulence</keyword>
<proteinExistence type="predicted"/>
<name>A0A2A9PE74_OPHUN</name>
<sequence>MLQQLSRCLGLLLLASSSSALDDSSRPMQSPPFAVPALRTNPAPKPFRQNIVYRADVRPLSHFYDNRGFWPRGLRRNEAPYRLPSDTSLYQHVHGASTAGVADDYGYVSTTSNYSEALEWLVQGHTPGYIYEIHATPNFISARQTLQQFNRGDYTNALEYPALGGIHTIQVISTRWVRHQHVPDQGDILVISEDMPNPDYDARRLESSGWSGGVPELAGFPVSHEARHWSMAPWCDRGCPGATARVAEDYLASMIKLDSLRLHFRLSTDAFAGTNDEVRVKFGDSRQMVIFPSSASSGQEWHGEVGPVVFDWEDIYLCNITSISIVTFSKGNLMKDMFKVDGRPSPLQDFDQIQLVNSASRNTSRVENMVRRLVGDEEAQ</sequence>